<gene>
    <name evidence="1" type="ORF">EYD46_06130</name>
</gene>
<evidence type="ECO:0000313" key="2">
    <source>
        <dbReference type="Proteomes" id="UP000292372"/>
    </source>
</evidence>
<accession>A0A4Q9FRD1</accession>
<dbReference type="AlphaFoldDB" id="A0A4Q9FRD1"/>
<dbReference type="OrthoDB" id="1521695at2"/>
<sequence length="137" mass="15801">MLEQILKNVDKFEGRIQRIVKNTQKFGKDAALKIDKALTAARFNYKANYIKKTGKKLGDLFQVHHVIPVELLKKNDFVKKAVIDGFDFNGVTNGIPLQSFFRDKRGRKRLSRMHAPYGDYTKNIEKAIEKFVKSKGE</sequence>
<dbReference type="EMBL" id="SIRS01000002">
    <property type="protein sequence ID" value="TBN17960.1"/>
    <property type="molecule type" value="Genomic_DNA"/>
</dbReference>
<dbReference type="InterPro" id="IPR032871">
    <property type="entry name" value="AHH_dom_containing"/>
</dbReference>
<dbReference type="RefSeq" id="WP_130936252.1">
    <property type="nucleotide sequence ID" value="NZ_SIRS01000002.1"/>
</dbReference>
<evidence type="ECO:0000313" key="1">
    <source>
        <dbReference type="EMBL" id="TBN17960.1"/>
    </source>
</evidence>
<dbReference type="Proteomes" id="UP000292372">
    <property type="component" value="Unassembled WGS sequence"/>
</dbReference>
<name>A0A4Q9FRD1_9FLAO</name>
<dbReference type="Pfam" id="PF14412">
    <property type="entry name" value="AHH"/>
    <property type="match status" value="1"/>
</dbReference>
<organism evidence="1 2">
    <name type="scientific">Hyunsoonleella pacifica</name>
    <dbReference type="NCBI Taxonomy" id="1080224"/>
    <lineage>
        <taxon>Bacteria</taxon>
        <taxon>Pseudomonadati</taxon>
        <taxon>Bacteroidota</taxon>
        <taxon>Flavobacteriia</taxon>
        <taxon>Flavobacteriales</taxon>
        <taxon>Flavobacteriaceae</taxon>
    </lineage>
</organism>
<reference evidence="1 2" key="1">
    <citation type="journal article" date="2015" name="Int. J. Syst. Evol. Microbiol.">
        <title>Hyunsoonleella pacifica sp. nov., isolated from seawater of South Pacific Gyre.</title>
        <authorList>
            <person name="Gao X."/>
            <person name="Zhang Z."/>
            <person name="Dai X."/>
            <person name="Zhang X.H."/>
        </authorList>
    </citation>
    <scope>NUCLEOTIDE SEQUENCE [LARGE SCALE GENOMIC DNA]</scope>
    <source>
        <strain evidence="1 2">SW033</strain>
    </source>
</reference>
<proteinExistence type="predicted"/>
<keyword evidence="2" id="KW-1185">Reference proteome</keyword>
<protein>
    <submittedName>
        <fullName evidence="1">Uncharacterized protein</fullName>
    </submittedName>
</protein>
<comment type="caution">
    <text evidence="1">The sequence shown here is derived from an EMBL/GenBank/DDBJ whole genome shotgun (WGS) entry which is preliminary data.</text>
</comment>